<evidence type="ECO:0000313" key="2">
    <source>
        <dbReference type="EMBL" id="CAL1239028.1"/>
    </source>
</evidence>
<dbReference type="InterPro" id="IPR036059">
    <property type="entry name" value="TldD/PmbA_sf"/>
</dbReference>
<dbReference type="InterPro" id="IPR045569">
    <property type="entry name" value="Metalloprtase-TldD/E_C"/>
</dbReference>
<feature type="domain" description="Metalloprotease TldD/E C-terminal" evidence="1">
    <location>
        <begin position="235"/>
        <end position="459"/>
    </location>
</feature>
<dbReference type="EMBL" id="OZ026884">
    <property type="protein sequence ID" value="CAL1239028.1"/>
    <property type="molecule type" value="Genomic_DNA"/>
</dbReference>
<protein>
    <submittedName>
        <fullName evidence="2">TldE/PmbA family protein, Beta/Gamma-proteobacterial subgroup</fullName>
    </submittedName>
</protein>
<dbReference type="Proteomes" id="UP001497493">
    <property type="component" value="Chromosome"/>
</dbReference>
<gene>
    <name evidence="2" type="ORF">MECH1_V1_0252</name>
</gene>
<organism evidence="2 3">
    <name type="scientific">Candidatus Methylocalor cossyra</name>
    <dbReference type="NCBI Taxonomy" id="3108543"/>
    <lineage>
        <taxon>Bacteria</taxon>
        <taxon>Pseudomonadati</taxon>
        <taxon>Pseudomonadota</taxon>
        <taxon>Gammaproteobacteria</taxon>
        <taxon>Methylococcales</taxon>
        <taxon>Methylococcaceae</taxon>
        <taxon>Candidatus Methylocalor</taxon>
    </lineage>
</organism>
<dbReference type="RefSeq" id="WP_348758625.1">
    <property type="nucleotide sequence ID" value="NZ_OZ026884.1"/>
</dbReference>
<accession>A0ABP1C481</accession>
<evidence type="ECO:0000313" key="3">
    <source>
        <dbReference type="Proteomes" id="UP001497493"/>
    </source>
</evidence>
<sequence length="464" mass="50973">MNQPPVTGSGDRCEFIEGTYALFDRLAEMAFAELRPNEELTLDLAAEDQAYLRFNASRVRQATAVTQRHLTLTFQAGGRRVVYGFDLGGEADDAVLRSLLARARAEAAVLPEDPFLVPMENHGCSDYYHPGRLPDPAEVIERIATITADTDFTGCLASGPQLRANRNSAGQNHRFASLSFFLDYSLFTVNADGDNKAVKGLYADRQWDDGRFETTLLAQRARLEPLRRAPHPLPPGSYRVYLAPAAVAELAGMFAWGALSYGAWKKGESALQRLIEGEVALSEAFTLVENFALGLSPPFNSLGEVAPIRLPLIERGKLANLLVSSRSAKEYGAAANGAEPEGWNGEFPRSPAIEPGLLAEAEALKALGSGLYLGNLHYLNWSDRLEARVTGMTRYACFWVERGEIVAPIRDLRFDESLYRIFGSELEALTRETELRVNTDTYGRRSLGGCQVPGAVVGQFRFTL</sequence>
<reference evidence="2 3" key="1">
    <citation type="submission" date="2024-04" db="EMBL/GenBank/DDBJ databases">
        <authorList>
            <person name="Cremers G."/>
        </authorList>
    </citation>
    <scope>NUCLEOTIDE SEQUENCE [LARGE SCALE GENOMIC DNA]</scope>
    <source>
        <strain evidence="2">MeCH1-AG</strain>
    </source>
</reference>
<evidence type="ECO:0000259" key="1">
    <source>
        <dbReference type="Pfam" id="PF19289"/>
    </source>
</evidence>
<proteinExistence type="predicted"/>
<keyword evidence="3" id="KW-1185">Reference proteome</keyword>
<dbReference type="SUPFAM" id="SSF111283">
    <property type="entry name" value="Putative modulator of DNA gyrase, PmbA/TldD"/>
    <property type="match status" value="1"/>
</dbReference>
<name>A0ABP1C481_9GAMM</name>
<dbReference type="PANTHER" id="PTHR43666">
    <property type="entry name" value="TLDD PROTEIN"/>
    <property type="match status" value="1"/>
</dbReference>
<dbReference type="PANTHER" id="PTHR43666:SF1">
    <property type="entry name" value="CONSERVED PROTEIN"/>
    <property type="match status" value="1"/>
</dbReference>
<dbReference type="Pfam" id="PF19289">
    <property type="entry name" value="PmbA_TldD_3rd"/>
    <property type="match status" value="1"/>
</dbReference>